<organism evidence="2">
    <name type="scientific">Ixodes ricinus</name>
    <name type="common">Common tick</name>
    <name type="synonym">Acarus ricinus</name>
    <dbReference type="NCBI Taxonomy" id="34613"/>
    <lineage>
        <taxon>Eukaryota</taxon>
        <taxon>Metazoa</taxon>
        <taxon>Ecdysozoa</taxon>
        <taxon>Arthropoda</taxon>
        <taxon>Chelicerata</taxon>
        <taxon>Arachnida</taxon>
        <taxon>Acari</taxon>
        <taxon>Parasitiformes</taxon>
        <taxon>Ixodida</taxon>
        <taxon>Ixodoidea</taxon>
        <taxon>Ixodidae</taxon>
        <taxon>Ixodinae</taxon>
        <taxon>Ixodes</taxon>
    </lineage>
</organism>
<feature type="region of interest" description="Disordered" evidence="1">
    <location>
        <begin position="162"/>
        <end position="189"/>
    </location>
</feature>
<proteinExistence type="predicted"/>
<dbReference type="AlphaFoldDB" id="A0A6B0V1C8"/>
<dbReference type="EMBL" id="GIFC01013482">
    <property type="protein sequence ID" value="MXU95565.1"/>
    <property type="molecule type" value="Transcribed_RNA"/>
</dbReference>
<name>A0A6B0V1C8_IXORI</name>
<sequence length="189" mass="19906">MSSTQPSVMLMPAVFFPSEWAALSSDTSWALSKPALSAMIVGICLRALANPSMARDSFPGVDSASFDTADAISISELPPPNTTRLSFTTCERTQRASWSERSASSRICWVAPRSTMVQASPRGTPENLSSLSSPIITSSIRSHVPSRTSSGLANVDTISPPVTRARRSMPSKSACSMAMTPASANSCSG</sequence>
<evidence type="ECO:0000256" key="1">
    <source>
        <dbReference type="SAM" id="MobiDB-lite"/>
    </source>
</evidence>
<accession>A0A6B0V1C8</accession>
<protein>
    <submittedName>
        <fullName evidence="2">Putative secreted protein</fullName>
    </submittedName>
</protein>
<evidence type="ECO:0000313" key="2">
    <source>
        <dbReference type="EMBL" id="MXU95565.1"/>
    </source>
</evidence>
<reference evidence="2" key="1">
    <citation type="submission" date="2019-12" db="EMBL/GenBank/DDBJ databases">
        <title>An insight into the sialome of adult female Ixodes ricinus ticks feeding for 6 days.</title>
        <authorList>
            <person name="Perner J."/>
            <person name="Ribeiro J.M.C."/>
        </authorList>
    </citation>
    <scope>NUCLEOTIDE SEQUENCE</scope>
    <source>
        <strain evidence="2">Semi-engorged</strain>
        <tissue evidence="2">Salivary glands</tissue>
    </source>
</reference>